<comment type="caution">
    <text evidence="8">The sequence shown here is derived from an EMBL/GenBank/DDBJ whole genome shotgun (WGS) entry which is preliminary data.</text>
</comment>
<organism evidence="8 9">
    <name type="scientific">Yoonia vestfoldensis SKA53</name>
    <dbReference type="NCBI Taxonomy" id="314232"/>
    <lineage>
        <taxon>Bacteria</taxon>
        <taxon>Pseudomonadati</taxon>
        <taxon>Pseudomonadota</taxon>
        <taxon>Alphaproteobacteria</taxon>
        <taxon>Rhodobacterales</taxon>
        <taxon>Paracoccaceae</taxon>
        <taxon>Yoonia</taxon>
    </lineage>
</organism>
<reference evidence="8 9" key="1">
    <citation type="submission" date="2006-01" db="EMBL/GenBank/DDBJ databases">
        <authorList>
            <person name="Hagstrom A."/>
            <person name="Ferriera S."/>
            <person name="Johnson J."/>
            <person name="Kravitz S."/>
            <person name="Halpern A."/>
            <person name="Remington K."/>
            <person name="Beeson K."/>
            <person name="Tran B."/>
            <person name="Rogers Y.-H."/>
            <person name="Friedman R."/>
            <person name="Venter J.C."/>
        </authorList>
    </citation>
    <scope>NUCLEOTIDE SEQUENCE [LARGE SCALE GENOMIC DNA]</scope>
    <source>
        <strain evidence="8 9">SKA53</strain>
    </source>
</reference>
<dbReference type="Pfam" id="PF01292">
    <property type="entry name" value="Ni_hydr_CYTB"/>
    <property type="match status" value="1"/>
</dbReference>
<evidence type="ECO:0000313" key="9">
    <source>
        <dbReference type="Proteomes" id="UP000004507"/>
    </source>
</evidence>
<evidence type="ECO:0000256" key="2">
    <source>
        <dbReference type="ARBA" id="ARBA00022475"/>
    </source>
</evidence>
<dbReference type="STRING" id="314232.SKA53_06637"/>
<dbReference type="Gene3D" id="1.20.950.20">
    <property type="entry name" value="Transmembrane di-heme cytochromes, Chain C"/>
    <property type="match status" value="1"/>
</dbReference>
<dbReference type="GO" id="GO:0022904">
    <property type="term" value="P:respiratory electron transport chain"/>
    <property type="evidence" value="ECO:0007669"/>
    <property type="project" value="InterPro"/>
</dbReference>
<dbReference type="EMBL" id="AAMS01000007">
    <property type="protein sequence ID" value="EAQ05760.1"/>
    <property type="molecule type" value="Genomic_DNA"/>
</dbReference>
<feature type="domain" description="Cytochrome b561 bacterial/Ni-hydrogenase" evidence="7">
    <location>
        <begin position="15"/>
        <end position="175"/>
    </location>
</feature>
<dbReference type="GO" id="GO:0020037">
    <property type="term" value="F:heme binding"/>
    <property type="evidence" value="ECO:0007669"/>
    <property type="project" value="TreeGrafter"/>
</dbReference>
<evidence type="ECO:0000256" key="3">
    <source>
        <dbReference type="ARBA" id="ARBA00022692"/>
    </source>
</evidence>
<dbReference type="SUPFAM" id="SSF81342">
    <property type="entry name" value="Transmembrane di-heme cytochromes"/>
    <property type="match status" value="1"/>
</dbReference>
<keyword evidence="5 6" id="KW-0472">Membrane</keyword>
<keyword evidence="3 6" id="KW-0812">Transmembrane</keyword>
<feature type="transmembrane region" description="Helical" evidence="6">
    <location>
        <begin position="18"/>
        <end position="38"/>
    </location>
</feature>
<evidence type="ECO:0000256" key="1">
    <source>
        <dbReference type="ARBA" id="ARBA00004651"/>
    </source>
</evidence>
<evidence type="ECO:0000256" key="5">
    <source>
        <dbReference type="ARBA" id="ARBA00023136"/>
    </source>
</evidence>
<keyword evidence="2" id="KW-1003">Cell membrane</keyword>
<dbReference type="eggNOG" id="COG3658">
    <property type="taxonomic scope" value="Bacteria"/>
</dbReference>
<feature type="transmembrane region" description="Helical" evidence="6">
    <location>
        <begin position="101"/>
        <end position="122"/>
    </location>
</feature>
<sequence length="180" mass="20555">MQHHANISSTDRVKVWDIGVRLFHWSLVGTVVLTYFLIDPRQVHRTLGYIVIGLIGFRLVWGLIGTRHARFINFIPAPMRLLSYLRDMLQRREARYLGHNPAGSVMVIVLLITLCAVGVTGYMMGMDAYFGQSWVEDTHKRLVNILIICVLLHLAGVIYASWRHRENLVLSMITGKKDGD</sequence>
<accession>A3V7W0</accession>
<dbReference type="RefSeq" id="WP_007205280.1">
    <property type="nucleotide sequence ID" value="NZ_CH672414.1"/>
</dbReference>
<protein>
    <submittedName>
        <fullName evidence="8">Putative cytochrome b</fullName>
    </submittedName>
</protein>
<dbReference type="AlphaFoldDB" id="A3V7W0"/>
<name>A3V7W0_9RHOB</name>
<feature type="transmembrane region" description="Helical" evidence="6">
    <location>
        <begin position="142"/>
        <end position="162"/>
    </location>
</feature>
<dbReference type="PANTHER" id="PTHR30485">
    <property type="entry name" value="NI/FE-HYDROGENASE 1 B-TYPE CYTOCHROME SUBUNIT"/>
    <property type="match status" value="1"/>
</dbReference>
<dbReference type="Proteomes" id="UP000004507">
    <property type="component" value="Unassembled WGS sequence"/>
</dbReference>
<dbReference type="InterPro" id="IPR011577">
    <property type="entry name" value="Cyt_b561_bac/Ni-Hgenase"/>
</dbReference>
<feature type="transmembrane region" description="Helical" evidence="6">
    <location>
        <begin position="47"/>
        <end position="65"/>
    </location>
</feature>
<evidence type="ECO:0000259" key="7">
    <source>
        <dbReference type="Pfam" id="PF01292"/>
    </source>
</evidence>
<evidence type="ECO:0000256" key="6">
    <source>
        <dbReference type="SAM" id="Phobius"/>
    </source>
</evidence>
<evidence type="ECO:0000313" key="8">
    <source>
        <dbReference type="EMBL" id="EAQ05760.1"/>
    </source>
</evidence>
<dbReference type="PANTHER" id="PTHR30485:SF2">
    <property type="entry name" value="BLL0597 PROTEIN"/>
    <property type="match status" value="1"/>
</dbReference>
<dbReference type="OrthoDB" id="196472at2"/>
<dbReference type="InterPro" id="IPR016174">
    <property type="entry name" value="Di-haem_cyt_TM"/>
</dbReference>
<gene>
    <name evidence="8" type="ORF">SKA53_06637</name>
</gene>
<dbReference type="GO" id="GO:0005886">
    <property type="term" value="C:plasma membrane"/>
    <property type="evidence" value="ECO:0007669"/>
    <property type="project" value="UniProtKB-SubCell"/>
</dbReference>
<proteinExistence type="predicted"/>
<dbReference type="GO" id="GO:0009055">
    <property type="term" value="F:electron transfer activity"/>
    <property type="evidence" value="ECO:0007669"/>
    <property type="project" value="InterPro"/>
</dbReference>
<dbReference type="HOGENOM" id="CLU_078451_2_1_5"/>
<evidence type="ECO:0000256" key="4">
    <source>
        <dbReference type="ARBA" id="ARBA00022989"/>
    </source>
</evidence>
<keyword evidence="9" id="KW-1185">Reference proteome</keyword>
<comment type="subcellular location">
    <subcellularLocation>
        <location evidence="1">Cell membrane</location>
        <topology evidence="1">Multi-pass membrane protein</topology>
    </subcellularLocation>
</comment>
<keyword evidence="4 6" id="KW-1133">Transmembrane helix</keyword>
<dbReference type="InterPro" id="IPR051542">
    <property type="entry name" value="Hydrogenase_cytochrome"/>
</dbReference>